<feature type="chain" id="PRO_5030943582" description="SsrA-binding protein" evidence="4">
    <location>
        <begin position="27"/>
        <end position="221"/>
    </location>
</feature>
<dbReference type="GO" id="GO:0003723">
    <property type="term" value="F:RNA binding"/>
    <property type="evidence" value="ECO:0007669"/>
    <property type="project" value="UniProtKB-KW"/>
</dbReference>
<dbReference type="CDD" id="cd09294">
    <property type="entry name" value="SmpB"/>
    <property type="match status" value="1"/>
</dbReference>
<sequence length="221" mass="24585">MLSSARCTLLISVCLTVTLSASLAAAFITPTSSPAFSLASLHTTDRTIASTSTSTSLFARSKKKPKAKSSTISVNRQARRNYEVVSSYDAGISLLGSEIKAIRDGKMNLGDGFVRPDSKGRGMSLCNVHIGKHSTGSEFFNHEERRVRPLLLTKEECRKLRREIDIKGMTIVPLKAYFKGSHVKIKVGLCKGKNQRDKRNDIKDREQKRDDNRMMKSFRMG</sequence>
<dbReference type="EMBL" id="HBIO01003768">
    <property type="protein sequence ID" value="CAE0457751.1"/>
    <property type="molecule type" value="Transcribed_RNA"/>
</dbReference>
<feature type="compositionally biased region" description="Basic and acidic residues" evidence="3">
    <location>
        <begin position="194"/>
        <end position="214"/>
    </location>
</feature>
<dbReference type="AlphaFoldDB" id="A0A7S3PWE1"/>
<gene>
    <name evidence="5" type="ORF">CDEB00056_LOCUS2592</name>
</gene>
<name>A0A7S3PWE1_9STRA</name>
<keyword evidence="2" id="KW-0694">RNA-binding</keyword>
<dbReference type="HAMAP" id="MF_00023">
    <property type="entry name" value="SmpB"/>
    <property type="match status" value="1"/>
</dbReference>
<dbReference type="GO" id="GO:0070930">
    <property type="term" value="P:trans-translation-dependent protein tagging"/>
    <property type="evidence" value="ECO:0007669"/>
    <property type="project" value="TreeGrafter"/>
</dbReference>
<dbReference type="PANTHER" id="PTHR30308:SF2">
    <property type="entry name" value="SSRA-BINDING PROTEIN"/>
    <property type="match status" value="1"/>
</dbReference>
<feature type="region of interest" description="Disordered" evidence="3">
    <location>
        <begin position="194"/>
        <end position="221"/>
    </location>
</feature>
<evidence type="ECO:0000313" key="5">
    <source>
        <dbReference type="EMBL" id="CAE0457751.1"/>
    </source>
</evidence>
<dbReference type="Pfam" id="PF01668">
    <property type="entry name" value="SmpB"/>
    <property type="match status" value="1"/>
</dbReference>
<dbReference type="NCBIfam" id="NF003843">
    <property type="entry name" value="PRK05422.1"/>
    <property type="match status" value="1"/>
</dbReference>
<accession>A0A7S3PWE1</accession>
<evidence type="ECO:0000256" key="1">
    <source>
        <dbReference type="ARBA" id="ARBA00022490"/>
    </source>
</evidence>
<dbReference type="Gene3D" id="2.40.280.10">
    <property type="match status" value="1"/>
</dbReference>
<dbReference type="SUPFAM" id="SSF74982">
    <property type="entry name" value="Small protein B (SmpB)"/>
    <property type="match status" value="1"/>
</dbReference>
<dbReference type="NCBIfam" id="TIGR00086">
    <property type="entry name" value="smpB"/>
    <property type="match status" value="1"/>
</dbReference>
<evidence type="ECO:0008006" key="6">
    <source>
        <dbReference type="Google" id="ProtNLM"/>
    </source>
</evidence>
<dbReference type="GO" id="GO:0005829">
    <property type="term" value="C:cytosol"/>
    <property type="evidence" value="ECO:0007669"/>
    <property type="project" value="TreeGrafter"/>
</dbReference>
<proteinExistence type="inferred from homology"/>
<evidence type="ECO:0000256" key="2">
    <source>
        <dbReference type="ARBA" id="ARBA00022884"/>
    </source>
</evidence>
<protein>
    <recommendedName>
        <fullName evidence="6">SsrA-binding protein</fullName>
    </recommendedName>
</protein>
<organism evidence="5">
    <name type="scientific">Chaetoceros debilis</name>
    <dbReference type="NCBI Taxonomy" id="122233"/>
    <lineage>
        <taxon>Eukaryota</taxon>
        <taxon>Sar</taxon>
        <taxon>Stramenopiles</taxon>
        <taxon>Ochrophyta</taxon>
        <taxon>Bacillariophyta</taxon>
        <taxon>Coscinodiscophyceae</taxon>
        <taxon>Chaetocerotophycidae</taxon>
        <taxon>Chaetocerotales</taxon>
        <taxon>Chaetocerotaceae</taxon>
        <taxon>Chaetoceros</taxon>
    </lineage>
</organism>
<evidence type="ECO:0000256" key="4">
    <source>
        <dbReference type="SAM" id="SignalP"/>
    </source>
</evidence>
<reference evidence="5" key="1">
    <citation type="submission" date="2021-01" db="EMBL/GenBank/DDBJ databases">
        <authorList>
            <person name="Corre E."/>
            <person name="Pelletier E."/>
            <person name="Niang G."/>
            <person name="Scheremetjew M."/>
            <person name="Finn R."/>
            <person name="Kale V."/>
            <person name="Holt S."/>
            <person name="Cochrane G."/>
            <person name="Meng A."/>
            <person name="Brown T."/>
            <person name="Cohen L."/>
        </authorList>
    </citation>
    <scope>NUCLEOTIDE SEQUENCE</scope>
    <source>
        <strain evidence="5">MM31A-1</strain>
    </source>
</reference>
<keyword evidence="1" id="KW-0963">Cytoplasm</keyword>
<dbReference type="InterPro" id="IPR023620">
    <property type="entry name" value="SmpB"/>
</dbReference>
<keyword evidence="4" id="KW-0732">Signal</keyword>
<dbReference type="PANTHER" id="PTHR30308">
    <property type="entry name" value="TMRNA-BINDING COMPONENT OF TRANS-TRANSLATION TAGGING COMPLEX"/>
    <property type="match status" value="1"/>
</dbReference>
<feature type="signal peptide" evidence="4">
    <location>
        <begin position="1"/>
        <end position="26"/>
    </location>
</feature>
<dbReference type="InterPro" id="IPR020081">
    <property type="entry name" value="SsrA-bd_prot_CS"/>
</dbReference>
<evidence type="ECO:0000256" key="3">
    <source>
        <dbReference type="SAM" id="MobiDB-lite"/>
    </source>
</evidence>
<dbReference type="PROSITE" id="PS01317">
    <property type="entry name" value="SSRP"/>
    <property type="match status" value="1"/>
</dbReference>
<dbReference type="InterPro" id="IPR000037">
    <property type="entry name" value="SsrA-bd_prot"/>
</dbReference>